<proteinExistence type="predicted"/>
<dbReference type="RefSeq" id="XP_037203697.1">
    <property type="nucleotide sequence ID" value="XM_037356098.1"/>
</dbReference>
<dbReference type="Proteomes" id="UP000530670">
    <property type="component" value="Unassembled WGS sequence"/>
</dbReference>
<sequence length="86" mass="9524">MSFFKKIAKEFENLGIGDKDEKKQEPQQGYPQAQDNNRAYGDGGQQYGAPPPQQYSSPPPQQYGAPPPQQYGAPPQQYGSPAPQQR</sequence>
<evidence type="ECO:0000313" key="3">
    <source>
        <dbReference type="Proteomes" id="UP000530670"/>
    </source>
</evidence>
<protein>
    <submittedName>
        <fullName evidence="2">NPL3-like nucleolar protein</fullName>
    </submittedName>
</protein>
<feature type="non-terminal residue" evidence="2">
    <location>
        <position position="1"/>
    </location>
</feature>
<evidence type="ECO:0000313" key="2">
    <source>
        <dbReference type="EMBL" id="KAF5627531.1"/>
    </source>
</evidence>
<dbReference type="EMBL" id="JAAQRI010000209">
    <property type="protein sequence ID" value="KAF5627531.1"/>
    <property type="molecule type" value="Genomic_DNA"/>
</dbReference>
<feature type="region of interest" description="Disordered" evidence="1">
    <location>
        <begin position="11"/>
        <end position="86"/>
    </location>
</feature>
<feature type="compositionally biased region" description="Low complexity" evidence="1">
    <location>
        <begin position="70"/>
        <end position="86"/>
    </location>
</feature>
<feature type="compositionally biased region" description="Polar residues" evidence="1">
    <location>
        <begin position="26"/>
        <end position="37"/>
    </location>
</feature>
<dbReference type="AlphaFoldDB" id="A0A8H5R8V0"/>
<name>A0A8H5R8V0_9HYPO</name>
<gene>
    <name evidence="2" type="ORF">FTJAE_9201</name>
</gene>
<feature type="compositionally biased region" description="Pro residues" evidence="1">
    <location>
        <begin position="49"/>
        <end position="69"/>
    </location>
</feature>
<dbReference type="GeneID" id="59308368"/>
<keyword evidence="3" id="KW-1185">Reference proteome</keyword>
<evidence type="ECO:0000256" key="1">
    <source>
        <dbReference type="SAM" id="MobiDB-lite"/>
    </source>
</evidence>
<organism evidence="2 3">
    <name type="scientific">Fusarium tjaetaba</name>
    <dbReference type="NCBI Taxonomy" id="1567544"/>
    <lineage>
        <taxon>Eukaryota</taxon>
        <taxon>Fungi</taxon>
        <taxon>Dikarya</taxon>
        <taxon>Ascomycota</taxon>
        <taxon>Pezizomycotina</taxon>
        <taxon>Sordariomycetes</taxon>
        <taxon>Hypocreomycetidae</taxon>
        <taxon>Hypocreales</taxon>
        <taxon>Nectriaceae</taxon>
        <taxon>Fusarium</taxon>
        <taxon>Fusarium fujikuroi species complex</taxon>
    </lineage>
</organism>
<dbReference type="OrthoDB" id="2444812at2759"/>
<feature type="compositionally biased region" description="Basic and acidic residues" evidence="1">
    <location>
        <begin position="11"/>
        <end position="25"/>
    </location>
</feature>
<comment type="caution">
    <text evidence="2">The sequence shown here is derived from an EMBL/GenBank/DDBJ whole genome shotgun (WGS) entry which is preliminary data.</text>
</comment>
<reference evidence="2 3" key="1">
    <citation type="submission" date="2020-05" db="EMBL/GenBank/DDBJ databases">
        <title>Identification and distribution of gene clusters putatively required for synthesis of sphingolipid metabolism inhibitors in phylogenetically diverse species of the filamentous fungus Fusarium.</title>
        <authorList>
            <person name="Kim H.-S."/>
            <person name="Busman M."/>
            <person name="Brown D.W."/>
            <person name="Divon H."/>
            <person name="Uhlig S."/>
            <person name="Proctor R.H."/>
        </authorList>
    </citation>
    <scope>NUCLEOTIDE SEQUENCE [LARGE SCALE GENOMIC DNA]</scope>
    <source>
        <strain evidence="2 3">NRRL 66243</strain>
    </source>
</reference>
<accession>A0A8H5R8V0</accession>